<dbReference type="EMBL" id="CP014164">
    <property type="protein sequence ID" value="AMC01562.1"/>
    <property type="molecule type" value="Genomic_DNA"/>
</dbReference>
<accession>A0AAU8U4U2</accession>
<dbReference type="Proteomes" id="UP000066986">
    <property type="component" value="Chromosome"/>
</dbReference>
<evidence type="ECO:0000313" key="1">
    <source>
        <dbReference type="EMBL" id="AMC01562.1"/>
    </source>
</evidence>
<evidence type="ECO:0000313" key="2">
    <source>
        <dbReference type="Proteomes" id="UP000066986"/>
    </source>
</evidence>
<dbReference type="AlphaFoldDB" id="A0AAU8U4U2"/>
<proteinExistence type="predicted"/>
<dbReference type="KEGG" id="avs:AWM76_08350"/>
<reference evidence="2" key="2">
    <citation type="submission" date="2016-01" db="EMBL/GenBank/DDBJ databases">
        <title>Six Aerococcus type strain genome sequencing and assembly using PacBio and Illumina Hiseq.</title>
        <authorList>
            <person name="Carkaci D."/>
            <person name="Dargis R."/>
            <person name="Nielsen X.C."/>
            <person name="Skovgaard O."/>
            <person name="Fuursted K."/>
            <person name="Christensen J.J."/>
        </authorList>
    </citation>
    <scope>NUCLEOTIDE SEQUENCE [LARGE SCALE GENOMIC DNA]</scope>
    <source>
        <strain evidence="2">CCUG4311</strain>
    </source>
</reference>
<gene>
    <name evidence="1" type="ORF">AWM76_08350</name>
</gene>
<reference evidence="1 2" key="1">
    <citation type="journal article" date="2016" name="Genome Announc.">
        <title>Complete Genome Sequences of Aerococcus christensenii CCUG 28831T, Aerococcus sanguinicola CCUG 43001T, Aerococcus urinae CCUG 36881T, Aerococcus urinaeequi CCUG 28094T, Aerococcus urinaehominis CCUG 42038 BT, and Aerococcus viridans CCUG 4311T.</title>
        <authorList>
            <person name="Carkaci D."/>
            <person name="Dargis R."/>
            <person name="Nielsen X.C."/>
            <person name="Skovgaard O."/>
            <person name="Fuursted K."/>
            <person name="Christensen J.J."/>
        </authorList>
    </citation>
    <scope>NUCLEOTIDE SEQUENCE [LARGE SCALE GENOMIC DNA]</scope>
    <source>
        <strain evidence="1 2">CCUG4311</strain>
    </source>
</reference>
<protein>
    <submittedName>
        <fullName evidence="1">Uncharacterized protein</fullName>
    </submittedName>
</protein>
<name>A0AAU8U4U2_9LACT</name>
<organism evidence="1 2">
    <name type="scientific">Aerococcus viridans</name>
    <dbReference type="NCBI Taxonomy" id="1377"/>
    <lineage>
        <taxon>Bacteria</taxon>
        <taxon>Bacillati</taxon>
        <taxon>Bacillota</taxon>
        <taxon>Bacilli</taxon>
        <taxon>Lactobacillales</taxon>
        <taxon>Aerococcaceae</taxon>
        <taxon>Aerococcus</taxon>
    </lineage>
</organism>
<sequence length="197" mass="22853">MSRLTPGHPGIAYYIFFILVPEHIKQIVDEMNEQIESNRKPWEMELNGLDGKIEETEGKLKKWQELVKSNPELTKELEGRMTELEIKYIEKKHRKDELLKLLQAEGYKVKTEDVSKIMKVANRAIMDSDSKADTKEILRTFIDKITFNKETKADYLIYTHFSKEIVDRLNDLTKEEPTAGKSAVGSLTLKNLIKVII</sequence>